<evidence type="ECO:0000256" key="1">
    <source>
        <dbReference type="ARBA" id="ARBA00004874"/>
    </source>
</evidence>
<feature type="active site" description="Proton acceptor" evidence="8">
    <location>
        <position position="187"/>
    </location>
</feature>
<dbReference type="InterPro" id="IPR008927">
    <property type="entry name" value="6-PGluconate_DH-like_C_sf"/>
</dbReference>
<comment type="pathway">
    <text evidence="1 7 11">Carbohydrate degradation; pentose phosphate pathway; D-ribulose 5-phosphate from D-glucose 6-phosphate (oxidative stage): step 3/3.</text>
</comment>
<evidence type="ECO:0000256" key="7">
    <source>
        <dbReference type="PIRNR" id="PIRNR000109"/>
    </source>
</evidence>
<feature type="binding site" evidence="9">
    <location>
        <position position="451"/>
    </location>
    <ligand>
        <name>substrate</name>
        <note>ligand shared between dimeric partners</note>
    </ligand>
</feature>
<dbReference type="InterPro" id="IPR013328">
    <property type="entry name" value="6PGD_dom2"/>
</dbReference>
<evidence type="ECO:0000256" key="5">
    <source>
        <dbReference type="ARBA" id="ARBA00023064"/>
    </source>
</evidence>
<dbReference type="NCBIfam" id="TIGR00873">
    <property type="entry name" value="gnd"/>
    <property type="match status" value="1"/>
</dbReference>
<feature type="binding site" evidence="9">
    <location>
        <position position="457"/>
    </location>
    <ligand>
        <name>substrate</name>
        <note>ligand shared between dimeric partners</note>
    </ligand>
</feature>
<evidence type="ECO:0000256" key="4">
    <source>
        <dbReference type="ARBA" id="ARBA00023002"/>
    </source>
</evidence>
<dbReference type="Pfam" id="PF03446">
    <property type="entry name" value="NAD_binding_2"/>
    <property type="match status" value="1"/>
</dbReference>
<dbReference type="NCBIfam" id="NF006765">
    <property type="entry name" value="PRK09287.1"/>
    <property type="match status" value="1"/>
</dbReference>
<keyword evidence="4 7" id="KW-0560">Oxidoreductase</keyword>
<dbReference type="PIRSF" id="PIRSF000109">
    <property type="entry name" value="6PGD"/>
    <property type="match status" value="1"/>
</dbReference>
<keyword evidence="6 7" id="KW-0570">Pentose shunt</keyword>
<evidence type="ECO:0000256" key="9">
    <source>
        <dbReference type="PIRSR" id="PIRSR000109-2"/>
    </source>
</evidence>
<feature type="binding site" description="in other chain" evidence="9">
    <location>
        <position position="293"/>
    </location>
    <ligand>
        <name>substrate</name>
        <note>ligand shared between dimeric partners</note>
    </ligand>
</feature>
<feature type="binding site" description="in other chain" evidence="9">
    <location>
        <position position="266"/>
    </location>
    <ligand>
        <name>substrate</name>
        <note>ligand shared between dimeric partners</note>
    </ligand>
</feature>
<evidence type="ECO:0000256" key="11">
    <source>
        <dbReference type="RuleBase" id="RU000485"/>
    </source>
</evidence>
<dbReference type="SUPFAM" id="SSF48179">
    <property type="entry name" value="6-phosphogluconate dehydrogenase C-terminal domain-like"/>
    <property type="match status" value="1"/>
</dbReference>
<evidence type="ECO:0000256" key="8">
    <source>
        <dbReference type="PIRSR" id="PIRSR000109-1"/>
    </source>
</evidence>
<dbReference type="EC" id="1.1.1.44" evidence="7 11"/>
<evidence type="ECO:0000256" key="6">
    <source>
        <dbReference type="ARBA" id="ARBA00023126"/>
    </source>
</evidence>
<evidence type="ECO:0000256" key="2">
    <source>
        <dbReference type="ARBA" id="ARBA00008419"/>
    </source>
</evidence>
<dbReference type="SMART" id="SM01350">
    <property type="entry name" value="6PGD"/>
    <property type="match status" value="1"/>
</dbReference>
<dbReference type="UniPathway" id="UPA00115">
    <property type="reaction ID" value="UER00410"/>
</dbReference>
<feature type="domain" description="6-phosphogluconate dehydrogenase C-terminal" evidence="12">
    <location>
        <begin position="183"/>
        <end position="473"/>
    </location>
</feature>
<feature type="active site" description="Proton donor" evidence="8">
    <location>
        <position position="194"/>
    </location>
</feature>
<dbReference type="FunFam" id="1.10.1040.10:FF:000002">
    <property type="entry name" value="6-phosphogluconate dehydrogenase, decarboxylating"/>
    <property type="match status" value="1"/>
</dbReference>
<dbReference type="InterPro" id="IPR036291">
    <property type="entry name" value="NAD(P)-bd_dom_sf"/>
</dbReference>
<comment type="catalytic activity">
    <reaction evidence="7 11">
        <text>6-phospho-D-gluconate + NADP(+) = D-ribulose 5-phosphate + CO2 + NADPH</text>
        <dbReference type="Rhea" id="RHEA:10116"/>
        <dbReference type="ChEBI" id="CHEBI:16526"/>
        <dbReference type="ChEBI" id="CHEBI:57783"/>
        <dbReference type="ChEBI" id="CHEBI:58121"/>
        <dbReference type="ChEBI" id="CHEBI:58349"/>
        <dbReference type="ChEBI" id="CHEBI:58759"/>
        <dbReference type="EC" id="1.1.1.44"/>
    </reaction>
</comment>
<dbReference type="InterPro" id="IPR006184">
    <property type="entry name" value="6PGdom_BS"/>
</dbReference>
<evidence type="ECO:0000313" key="13">
    <source>
        <dbReference type="EMBL" id="CAD8378744.1"/>
    </source>
</evidence>
<evidence type="ECO:0000259" key="12">
    <source>
        <dbReference type="SMART" id="SM01350"/>
    </source>
</evidence>
<dbReference type="Pfam" id="PF00393">
    <property type="entry name" value="6PGD"/>
    <property type="match status" value="1"/>
</dbReference>
<dbReference type="GO" id="GO:0004616">
    <property type="term" value="F:phosphogluconate dehydrogenase (decarboxylating) activity"/>
    <property type="evidence" value="ECO:0007669"/>
    <property type="project" value="UniProtKB-EC"/>
</dbReference>
<feature type="binding site" evidence="10">
    <location>
        <begin position="12"/>
        <end position="17"/>
    </location>
    <ligand>
        <name>NADP(+)</name>
        <dbReference type="ChEBI" id="CHEBI:58349"/>
    </ligand>
</feature>
<dbReference type="PANTHER" id="PTHR11811">
    <property type="entry name" value="6-PHOSPHOGLUCONATE DEHYDROGENASE"/>
    <property type="match status" value="1"/>
</dbReference>
<comment type="subunit">
    <text evidence="3 7">Homodimer.</text>
</comment>
<gene>
    <name evidence="13" type="ORF">MPOL1434_LOCUS10187</name>
</gene>
<feature type="binding site" description="in other chain" evidence="9">
    <location>
        <begin position="133"/>
        <end position="135"/>
    </location>
    <ligand>
        <name>substrate</name>
        <note>ligand shared between dimeric partners</note>
    </ligand>
</feature>
<feature type="binding site" evidence="10">
    <location>
        <begin position="79"/>
        <end position="81"/>
    </location>
    <ligand>
        <name>NADP(+)</name>
        <dbReference type="ChEBI" id="CHEBI:58349"/>
    </ligand>
</feature>
<feature type="binding site" description="in other chain" evidence="9">
    <location>
        <begin position="190"/>
        <end position="191"/>
    </location>
    <ligand>
        <name>substrate</name>
        <note>ligand shared between dimeric partners</note>
    </ligand>
</feature>
<name>A0A7S0FSP6_9STRA</name>
<dbReference type="PRINTS" id="PR00076">
    <property type="entry name" value="6PGDHDRGNASE"/>
</dbReference>
<feature type="binding site" evidence="10">
    <location>
        <begin position="35"/>
        <end position="37"/>
    </location>
    <ligand>
        <name>NADP(+)</name>
        <dbReference type="ChEBI" id="CHEBI:58349"/>
    </ligand>
</feature>
<comment type="similarity">
    <text evidence="2 7 11">Belongs to the 6-phosphogluconate dehydrogenase family.</text>
</comment>
<dbReference type="Gene3D" id="1.20.5.320">
    <property type="entry name" value="6-Phosphogluconate Dehydrogenase, domain 3"/>
    <property type="match status" value="1"/>
</dbReference>
<dbReference type="InterPro" id="IPR006115">
    <property type="entry name" value="6PGDH_NADP-bd"/>
</dbReference>
<organism evidence="13">
    <name type="scientific">Minutocellus polymorphus</name>
    <dbReference type="NCBI Taxonomy" id="265543"/>
    <lineage>
        <taxon>Eukaryota</taxon>
        <taxon>Sar</taxon>
        <taxon>Stramenopiles</taxon>
        <taxon>Ochrophyta</taxon>
        <taxon>Bacillariophyta</taxon>
        <taxon>Mediophyceae</taxon>
        <taxon>Cymatosirophycidae</taxon>
        <taxon>Cymatosirales</taxon>
        <taxon>Cymatosiraceae</taxon>
        <taxon>Minutocellus</taxon>
    </lineage>
</organism>
<reference evidence="13" key="1">
    <citation type="submission" date="2021-01" db="EMBL/GenBank/DDBJ databases">
        <authorList>
            <person name="Corre E."/>
            <person name="Pelletier E."/>
            <person name="Niang G."/>
            <person name="Scheremetjew M."/>
            <person name="Finn R."/>
            <person name="Kale V."/>
            <person name="Holt S."/>
            <person name="Cochrane G."/>
            <person name="Meng A."/>
            <person name="Brown T."/>
            <person name="Cohen L."/>
        </authorList>
    </citation>
    <scope>NUCLEOTIDE SEQUENCE</scope>
    <source>
        <strain evidence="13">CCMP3303</strain>
    </source>
</reference>
<comment type="function">
    <text evidence="7">Catalyzes the oxidative decarboxylation of 6-phosphogluconate to ribulose 5-phosphate and CO(2), with concomitant reduction of NADP to NADPH.</text>
</comment>
<keyword evidence="5 11" id="KW-0311">Gluconate utilization</keyword>
<dbReference type="GO" id="GO:0050661">
    <property type="term" value="F:NADP binding"/>
    <property type="evidence" value="ECO:0007669"/>
    <property type="project" value="InterPro"/>
</dbReference>
<feature type="binding site" description="in other chain" evidence="9">
    <location>
        <position position="107"/>
    </location>
    <ligand>
        <name>substrate</name>
        <note>ligand shared between dimeric partners</note>
    </ligand>
</feature>
<dbReference type="InterPro" id="IPR006113">
    <property type="entry name" value="6PGDH_Gnd/GntZ"/>
</dbReference>
<evidence type="ECO:0000256" key="10">
    <source>
        <dbReference type="PIRSR" id="PIRSR000109-3"/>
    </source>
</evidence>
<dbReference type="PROSITE" id="PS00461">
    <property type="entry name" value="6PGD"/>
    <property type="match status" value="1"/>
</dbReference>
<dbReference type="FunFam" id="1.20.5.320:FF:000001">
    <property type="entry name" value="6-phosphogluconate dehydrogenase, decarboxylating"/>
    <property type="match status" value="1"/>
</dbReference>
<feature type="binding site" evidence="10">
    <location>
        <position position="107"/>
    </location>
    <ligand>
        <name>NADP(+)</name>
        <dbReference type="ChEBI" id="CHEBI:58349"/>
    </ligand>
</feature>
<dbReference type="FunFam" id="3.40.50.720:FF:000007">
    <property type="entry name" value="6-phosphogluconate dehydrogenase, decarboxylating"/>
    <property type="match status" value="1"/>
</dbReference>
<dbReference type="InterPro" id="IPR006114">
    <property type="entry name" value="6PGDH_C"/>
</dbReference>
<feature type="binding site" description="in other chain" evidence="9">
    <location>
        <position position="195"/>
    </location>
    <ligand>
        <name>substrate</name>
        <note>ligand shared between dimeric partners</note>
    </ligand>
</feature>
<evidence type="ECO:0000256" key="3">
    <source>
        <dbReference type="ARBA" id="ARBA00011738"/>
    </source>
</evidence>
<dbReference type="AlphaFoldDB" id="A0A7S0FSP6"/>
<keyword evidence="7 11" id="KW-0521">NADP</keyword>
<accession>A0A7S0FSP6</accession>
<dbReference type="GO" id="GO:0019521">
    <property type="term" value="P:D-gluconate metabolic process"/>
    <property type="evidence" value="ECO:0007669"/>
    <property type="project" value="UniProtKB-KW"/>
</dbReference>
<dbReference type="GO" id="GO:0006098">
    <property type="term" value="P:pentose-phosphate shunt"/>
    <property type="evidence" value="ECO:0007669"/>
    <property type="project" value="UniProtKB-UniPathway"/>
</dbReference>
<protein>
    <recommendedName>
        <fullName evidence="7 11">6-phosphogluconate dehydrogenase, decarboxylating</fullName>
        <ecNumber evidence="7 11">1.1.1.44</ecNumber>
    </recommendedName>
</protein>
<dbReference type="Gene3D" id="3.40.50.720">
    <property type="entry name" value="NAD(P)-binding Rossmann-like Domain"/>
    <property type="match status" value="1"/>
</dbReference>
<dbReference type="SUPFAM" id="SSF51735">
    <property type="entry name" value="NAD(P)-binding Rossmann-fold domains"/>
    <property type="match status" value="1"/>
</dbReference>
<dbReference type="EMBL" id="HBEJ01017440">
    <property type="protein sequence ID" value="CAD8378744.1"/>
    <property type="molecule type" value="Transcribed_RNA"/>
</dbReference>
<dbReference type="Gene3D" id="1.10.1040.10">
    <property type="entry name" value="N-(1-d-carboxylethyl)-l-norvaline Dehydrogenase, domain 2"/>
    <property type="match status" value="1"/>
</dbReference>
<sequence length="494" mass="53540">MSEDLCDVGLYGLAVMGQNFALNMASKGFKVCVGNRSPAKVDLTVERAKQEGDLPLIGAKSPEEFISKLSKPRKVIILVMAGKPVDETIAKLGSLMEEGDVIVDGGNEWYPNSIRRAEELQPKGIHFVGMGISGGEEGARNGPSLMPGGPKDAYDLMEPIITRCAAQVVDGACTGYVGPVGSGNYVKMVHNGIEYGDMQLIAEVYDVLRSIIGMSNEEMSKTFAKWNDGILESYLIEITAKILAKPDDVTGEGYVVDYVLDKTGSKGTGRWTVQEAAEQSIAAPTLAAALDSRYISSRKEERKMASGLLNGPTDIPNVSKFQIIEDLEAALYAAKICSYAQGLGIIKAASDAKDWNVDLSQCAKMWKGGCIIRAKLLDKIQGALKTNPSLPNLMVDQTFAAELNERQLAWRRIVTLCIASGISCPALCASLNYYDSYRRESLPANLTQAQRDFFGGHTYERIDREGPFHCAWTDAHKGIGDISERTAGEKASKL</sequence>
<proteinExistence type="inferred from homology"/>
<dbReference type="InterPro" id="IPR006183">
    <property type="entry name" value="Pgluconate_DH"/>
</dbReference>